<name>A0ABV9PZF6_9BACL</name>
<evidence type="ECO:0000259" key="2">
    <source>
        <dbReference type="Pfam" id="PF01882"/>
    </source>
</evidence>
<feature type="domain" description="DUF58" evidence="2">
    <location>
        <begin position="199"/>
        <end position="345"/>
    </location>
</feature>
<evidence type="ECO:0000313" key="3">
    <source>
        <dbReference type="EMBL" id="MFC4766899.1"/>
    </source>
</evidence>
<organism evidence="3 4">
    <name type="scientific">Effusibacillus consociatus</name>
    <dbReference type="NCBI Taxonomy" id="1117041"/>
    <lineage>
        <taxon>Bacteria</taxon>
        <taxon>Bacillati</taxon>
        <taxon>Bacillota</taxon>
        <taxon>Bacilli</taxon>
        <taxon>Bacillales</taxon>
        <taxon>Alicyclobacillaceae</taxon>
        <taxon>Effusibacillus</taxon>
    </lineage>
</organism>
<reference evidence="4" key="1">
    <citation type="journal article" date="2019" name="Int. J. Syst. Evol. Microbiol.">
        <title>The Global Catalogue of Microorganisms (GCM) 10K type strain sequencing project: providing services to taxonomists for standard genome sequencing and annotation.</title>
        <authorList>
            <consortium name="The Broad Institute Genomics Platform"/>
            <consortium name="The Broad Institute Genome Sequencing Center for Infectious Disease"/>
            <person name="Wu L."/>
            <person name="Ma J."/>
        </authorList>
    </citation>
    <scope>NUCLEOTIDE SEQUENCE [LARGE SCALE GENOMIC DNA]</scope>
    <source>
        <strain evidence="4">WYCCWR 12678</strain>
    </source>
</reference>
<sequence length="408" mass="46904">MFRSAGTVILWTVILASAFSYAQFQGGYASWFLLFAASTIALYVFLTKYYAGRHLTTERRVSSTKLTAGSTLEVDLDIRSKSRWPLAWLVVEDLIPHKLVIRGTANRRMFFPGFDKRIRMKYTIPDLQRGKYSMRDTILRTGDIFGFYRKEIVHRRDEKITVYPRIVPIRYWHTVNQFNTGMSFAQNRIAEDTTNVLGVRDYAPGDRLSRIHWRATARTGALKSKEFELHVTNELMFFFNRSRQDYGAGGGPIFEMAVTTTASLIRYGMEKKYSVGLVSCGQEKMILPVSRSQEHFIKILEHLTLVQPDLDLSFKEIVLREISYLSRGSTIVMITPMLNEEIVKLVSLLEYRKIKTEFFLLKSSASITPEERQQIAKLAIFGVHVYFVASEQELDEAVRGPVVHAAYN</sequence>
<dbReference type="EMBL" id="JBHSHC010000033">
    <property type="protein sequence ID" value="MFC4766899.1"/>
    <property type="molecule type" value="Genomic_DNA"/>
</dbReference>
<dbReference type="Proteomes" id="UP001596002">
    <property type="component" value="Unassembled WGS sequence"/>
</dbReference>
<dbReference type="Pfam" id="PF01882">
    <property type="entry name" value="DUF58"/>
    <property type="match status" value="1"/>
</dbReference>
<accession>A0ABV9PZF6</accession>
<proteinExistence type="predicted"/>
<dbReference type="PANTHER" id="PTHR34351:SF2">
    <property type="entry name" value="DUF58 DOMAIN-CONTAINING PROTEIN"/>
    <property type="match status" value="1"/>
</dbReference>
<evidence type="ECO:0000256" key="1">
    <source>
        <dbReference type="SAM" id="Phobius"/>
    </source>
</evidence>
<gene>
    <name evidence="3" type="ORF">ACFO8Q_05895</name>
</gene>
<keyword evidence="1" id="KW-0472">Membrane</keyword>
<dbReference type="InterPro" id="IPR002881">
    <property type="entry name" value="DUF58"/>
</dbReference>
<dbReference type="PANTHER" id="PTHR34351">
    <property type="entry name" value="SLR1927 PROTEIN-RELATED"/>
    <property type="match status" value="1"/>
</dbReference>
<dbReference type="RefSeq" id="WP_380024789.1">
    <property type="nucleotide sequence ID" value="NZ_JBHSHC010000033.1"/>
</dbReference>
<keyword evidence="1" id="KW-1133">Transmembrane helix</keyword>
<feature type="transmembrane region" description="Helical" evidence="1">
    <location>
        <begin position="30"/>
        <end position="51"/>
    </location>
</feature>
<keyword evidence="4" id="KW-1185">Reference proteome</keyword>
<protein>
    <submittedName>
        <fullName evidence="3">DUF58 domain-containing protein</fullName>
    </submittedName>
</protein>
<keyword evidence="1" id="KW-0812">Transmembrane</keyword>
<evidence type="ECO:0000313" key="4">
    <source>
        <dbReference type="Proteomes" id="UP001596002"/>
    </source>
</evidence>
<comment type="caution">
    <text evidence="3">The sequence shown here is derived from an EMBL/GenBank/DDBJ whole genome shotgun (WGS) entry which is preliminary data.</text>
</comment>